<dbReference type="Proteomes" id="UP000332933">
    <property type="component" value="Unassembled WGS sequence"/>
</dbReference>
<evidence type="ECO:0000313" key="9">
    <source>
        <dbReference type="Proteomes" id="UP000332933"/>
    </source>
</evidence>
<keyword evidence="4" id="KW-0378">Hydrolase</keyword>
<dbReference type="PROSITE" id="PS00141">
    <property type="entry name" value="ASP_PROTEASE"/>
    <property type="match status" value="1"/>
</dbReference>
<dbReference type="PROSITE" id="PS51767">
    <property type="entry name" value="PEPTIDASE_A1"/>
    <property type="match status" value="1"/>
</dbReference>
<feature type="chain" id="PRO_5033826306" evidence="5">
    <location>
        <begin position="20"/>
        <end position="422"/>
    </location>
</feature>
<proteinExistence type="inferred from homology"/>
<dbReference type="EMBL" id="VJMH01005250">
    <property type="protein sequence ID" value="KAF0698299.1"/>
    <property type="molecule type" value="Genomic_DNA"/>
</dbReference>
<dbReference type="InterPro" id="IPR001461">
    <property type="entry name" value="Aspartic_peptidase_A1"/>
</dbReference>
<evidence type="ECO:0000259" key="6">
    <source>
        <dbReference type="PROSITE" id="PS51767"/>
    </source>
</evidence>
<organism evidence="8 9">
    <name type="scientific">Aphanomyces stellatus</name>
    <dbReference type="NCBI Taxonomy" id="120398"/>
    <lineage>
        <taxon>Eukaryota</taxon>
        <taxon>Sar</taxon>
        <taxon>Stramenopiles</taxon>
        <taxon>Oomycota</taxon>
        <taxon>Saprolegniomycetes</taxon>
        <taxon>Saprolegniales</taxon>
        <taxon>Verrucalvaceae</taxon>
        <taxon>Aphanomyces</taxon>
    </lineage>
</organism>
<feature type="signal peptide" evidence="5">
    <location>
        <begin position="1"/>
        <end position="19"/>
    </location>
</feature>
<name>A0A485KRZ7_9STRA</name>
<feature type="domain" description="Peptidase A1" evidence="6">
    <location>
        <begin position="57"/>
        <end position="360"/>
    </location>
</feature>
<dbReference type="SUPFAM" id="SSF50630">
    <property type="entry name" value="Acid proteases"/>
    <property type="match status" value="1"/>
</dbReference>
<dbReference type="AlphaFoldDB" id="A0A485KRZ7"/>
<keyword evidence="2 4" id="KW-0645">Protease</keyword>
<dbReference type="PANTHER" id="PTHR47966:SF51">
    <property type="entry name" value="BETA-SITE APP-CLEAVING ENZYME, ISOFORM A-RELATED"/>
    <property type="match status" value="1"/>
</dbReference>
<evidence type="ECO:0000256" key="1">
    <source>
        <dbReference type="ARBA" id="ARBA00007447"/>
    </source>
</evidence>
<dbReference type="GO" id="GO:0006508">
    <property type="term" value="P:proteolysis"/>
    <property type="evidence" value="ECO:0007669"/>
    <property type="project" value="UniProtKB-KW"/>
</dbReference>
<dbReference type="InterPro" id="IPR034164">
    <property type="entry name" value="Pepsin-like_dom"/>
</dbReference>
<evidence type="ECO:0000256" key="4">
    <source>
        <dbReference type="RuleBase" id="RU000454"/>
    </source>
</evidence>
<gene>
    <name evidence="8" type="primary">Aste57867_11092</name>
    <name evidence="7" type="ORF">As57867_011050</name>
    <name evidence="8" type="ORF">ASTE57867_11092</name>
</gene>
<dbReference type="InterPro" id="IPR001969">
    <property type="entry name" value="Aspartic_peptidase_AS"/>
</dbReference>
<evidence type="ECO:0000256" key="3">
    <source>
        <dbReference type="ARBA" id="ARBA00022750"/>
    </source>
</evidence>
<protein>
    <submittedName>
        <fullName evidence="8">Aste57867_11092 protein</fullName>
    </submittedName>
</protein>
<evidence type="ECO:0000256" key="5">
    <source>
        <dbReference type="SAM" id="SignalP"/>
    </source>
</evidence>
<reference evidence="8 9" key="1">
    <citation type="submission" date="2019-03" db="EMBL/GenBank/DDBJ databases">
        <authorList>
            <person name="Gaulin E."/>
            <person name="Dumas B."/>
        </authorList>
    </citation>
    <scope>NUCLEOTIDE SEQUENCE [LARGE SCALE GENOMIC DNA]</scope>
    <source>
        <strain evidence="8">CBS 568.67</strain>
    </source>
</reference>
<dbReference type="PANTHER" id="PTHR47966">
    <property type="entry name" value="BETA-SITE APP-CLEAVING ENZYME, ISOFORM A-RELATED"/>
    <property type="match status" value="1"/>
</dbReference>
<comment type="similarity">
    <text evidence="1 4">Belongs to the peptidase A1 family.</text>
</comment>
<accession>A0A485KRZ7</accession>
<dbReference type="Gene3D" id="2.40.70.10">
    <property type="entry name" value="Acid Proteases"/>
    <property type="match status" value="2"/>
</dbReference>
<evidence type="ECO:0000313" key="7">
    <source>
        <dbReference type="EMBL" id="KAF0698299.1"/>
    </source>
</evidence>
<dbReference type="GO" id="GO:0004190">
    <property type="term" value="F:aspartic-type endopeptidase activity"/>
    <property type="evidence" value="ECO:0007669"/>
    <property type="project" value="UniProtKB-KW"/>
</dbReference>
<dbReference type="CDD" id="cd05471">
    <property type="entry name" value="pepsin_like"/>
    <property type="match status" value="1"/>
</dbReference>
<keyword evidence="3 4" id="KW-0064">Aspartyl protease</keyword>
<sequence length="422" mass="45268">MWVPAYLLLLTTALGFAIATTMKPLKLDVSRIAPQKPSLRSRDTNIVPLLNEVGTQFLARVTIDDRVFHVQVDTGSADLWFGCEFFGEDSAACEAVPPSSPCPTGHREIVYGSGRVCLDPRVGSLRMGPLVIPGAAYSIGTSALLMDGSQGILGLAFPSISPYRTRVDPTAFTLPHLHSFSMFLTHQGPGSTLILNGVDTDKIQAGRLVGTTIPLVGAAAHWSIAIDHVVAGDVLLSGAGTAIVDSGSTFLTMPQALFDQFLTMVLLPLGCALDTKHGYYVCPAHTIETLPTLTFALGPDAAPFQLHAWDYTWPLSASTFLVQMQATPRGAFADRWVLGDAFLKIYPTTYHVTDKAVTFYCRDAQCQGGTKPTPLFVRVLGLPVTTHSLWLAGVALCVLVRYTLASSDDAKPFPTTTTTTNI</sequence>
<dbReference type="InterPro" id="IPR021109">
    <property type="entry name" value="Peptidase_aspartic_dom_sf"/>
</dbReference>
<dbReference type="PRINTS" id="PR00792">
    <property type="entry name" value="PEPSIN"/>
</dbReference>
<reference evidence="7" key="2">
    <citation type="submission" date="2019-06" db="EMBL/GenBank/DDBJ databases">
        <title>Genomics analysis of Aphanomyces spp. identifies a new class of oomycete effector associated with host adaptation.</title>
        <authorList>
            <person name="Gaulin E."/>
        </authorList>
    </citation>
    <scope>NUCLEOTIDE SEQUENCE</scope>
    <source>
        <strain evidence="7">CBS 578.67</strain>
    </source>
</reference>
<dbReference type="InterPro" id="IPR033121">
    <property type="entry name" value="PEPTIDASE_A1"/>
</dbReference>
<keyword evidence="5" id="KW-0732">Signal</keyword>
<evidence type="ECO:0000256" key="2">
    <source>
        <dbReference type="ARBA" id="ARBA00022670"/>
    </source>
</evidence>
<dbReference type="EMBL" id="CAADRA010005271">
    <property type="protein sequence ID" value="VFT87959.1"/>
    <property type="molecule type" value="Genomic_DNA"/>
</dbReference>
<evidence type="ECO:0000313" key="8">
    <source>
        <dbReference type="EMBL" id="VFT87959.1"/>
    </source>
</evidence>
<dbReference type="OrthoDB" id="771136at2759"/>
<dbReference type="Pfam" id="PF00026">
    <property type="entry name" value="Asp"/>
    <property type="match status" value="1"/>
</dbReference>
<keyword evidence="9" id="KW-1185">Reference proteome</keyword>